<reference evidence="2" key="1">
    <citation type="journal article" date="2017" name="Cell">
        <title>Insights into land plant evolution garnered from the Marchantia polymorpha genome.</title>
        <authorList>
            <person name="Bowman J.L."/>
            <person name="Kohchi T."/>
            <person name="Yamato K.T."/>
            <person name="Jenkins J."/>
            <person name="Shu S."/>
            <person name="Ishizaki K."/>
            <person name="Yamaoka S."/>
            <person name="Nishihama R."/>
            <person name="Nakamura Y."/>
            <person name="Berger F."/>
            <person name="Adam C."/>
            <person name="Aki S.S."/>
            <person name="Althoff F."/>
            <person name="Araki T."/>
            <person name="Arteaga-Vazquez M.A."/>
            <person name="Balasubrmanian S."/>
            <person name="Barry K."/>
            <person name="Bauer D."/>
            <person name="Boehm C.R."/>
            <person name="Briginshaw L."/>
            <person name="Caballero-Perez J."/>
            <person name="Catarino B."/>
            <person name="Chen F."/>
            <person name="Chiyoda S."/>
            <person name="Chovatia M."/>
            <person name="Davies K.M."/>
            <person name="Delmans M."/>
            <person name="Demura T."/>
            <person name="Dierschke T."/>
            <person name="Dolan L."/>
            <person name="Dorantes-Acosta A.E."/>
            <person name="Eklund D.M."/>
            <person name="Florent S.N."/>
            <person name="Flores-Sandoval E."/>
            <person name="Fujiyama A."/>
            <person name="Fukuzawa H."/>
            <person name="Galik B."/>
            <person name="Grimanelli D."/>
            <person name="Grimwood J."/>
            <person name="Grossniklaus U."/>
            <person name="Hamada T."/>
            <person name="Haseloff J."/>
            <person name="Hetherington A.J."/>
            <person name="Higo A."/>
            <person name="Hirakawa Y."/>
            <person name="Hundley H.N."/>
            <person name="Ikeda Y."/>
            <person name="Inoue K."/>
            <person name="Inoue S.I."/>
            <person name="Ishida S."/>
            <person name="Jia Q."/>
            <person name="Kakita M."/>
            <person name="Kanazawa T."/>
            <person name="Kawai Y."/>
            <person name="Kawashima T."/>
            <person name="Kennedy M."/>
            <person name="Kinose K."/>
            <person name="Kinoshita T."/>
            <person name="Kohara Y."/>
            <person name="Koide E."/>
            <person name="Komatsu K."/>
            <person name="Kopischke S."/>
            <person name="Kubo M."/>
            <person name="Kyozuka J."/>
            <person name="Lagercrantz U."/>
            <person name="Lin S.S."/>
            <person name="Lindquist E."/>
            <person name="Lipzen A.M."/>
            <person name="Lu C.W."/>
            <person name="De Luna E."/>
            <person name="Martienssen R.A."/>
            <person name="Minamino N."/>
            <person name="Mizutani M."/>
            <person name="Mizutani M."/>
            <person name="Mochizuki N."/>
            <person name="Monte I."/>
            <person name="Mosher R."/>
            <person name="Nagasaki H."/>
            <person name="Nakagami H."/>
            <person name="Naramoto S."/>
            <person name="Nishitani K."/>
            <person name="Ohtani M."/>
            <person name="Okamoto T."/>
            <person name="Okumura M."/>
            <person name="Phillips J."/>
            <person name="Pollak B."/>
            <person name="Reinders A."/>
            <person name="Rovekamp M."/>
            <person name="Sano R."/>
            <person name="Sawa S."/>
            <person name="Schmid M.W."/>
            <person name="Shirakawa M."/>
            <person name="Solano R."/>
            <person name="Spunde A."/>
            <person name="Suetsugu N."/>
            <person name="Sugano S."/>
            <person name="Sugiyama A."/>
            <person name="Sun R."/>
            <person name="Suzuki Y."/>
            <person name="Takenaka M."/>
            <person name="Takezawa D."/>
            <person name="Tomogane H."/>
            <person name="Tsuzuki M."/>
            <person name="Ueda T."/>
            <person name="Umeda M."/>
            <person name="Ward J.M."/>
            <person name="Watanabe Y."/>
            <person name="Yazaki K."/>
            <person name="Yokoyama R."/>
            <person name="Yoshitake Y."/>
            <person name="Yotsui I."/>
            <person name="Zachgo S."/>
            <person name="Schmutz J."/>
        </authorList>
    </citation>
    <scope>NUCLEOTIDE SEQUENCE [LARGE SCALE GENOMIC DNA]</scope>
    <source>
        <strain evidence="2">Tak-1</strain>
    </source>
</reference>
<sequence>MKNGRHDSSSVGRWAGVHRSNHEFQLAFHTSCDSGVPHQNAQGSDSFSIQTMFHVLGIALGDEGFPCDKPANRERVGVQASAGEILIGAVEEGQLMLVISDVAGPHTPPE</sequence>
<evidence type="ECO:0000313" key="1">
    <source>
        <dbReference type="EMBL" id="PTQ33508.1"/>
    </source>
</evidence>
<evidence type="ECO:0000313" key="2">
    <source>
        <dbReference type="Proteomes" id="UP000244005"/>
    </source>
</evidence>
<name>A0A2R6WI23_MARPO</name>
<dbReference type="Gramene" id="Mp7g02300.1">
    <property type="protein sequence ID" value="Mp7g02300.1.cds1"/>
    <property type="gene ID" value="Mp7g02300"/>
</dbReference>
<dbReference type="AlphaFoldDB" id="A0A2R6WI23"/>
<accession>A0A2R6WI23</accession>
<dbReference type="EMBL" id="KZ772760">
    <property type="protein sequence ID" value="PTQ33508.1"/>
    <property type="molecule type" value="Genomic_DNA"/>
</dbReference>
<protein>
    <submittedName>
        <fullName evidence="1">Uncharacterized protein</fullName>
    </submittedName>
</protein>
<keyword evidence="2" id="KW-1185">Reference proteome</keyword>
<organism evidence="1 2">
    <name type="scientific">Marchantia polymorpha</name>
    <name type="common">Common liverwort</name>
    <name type="synonym">Marchantia aquatica</name>
    <dbReference type="NCBI Taxonomy" id="3197"/>
    <lineage>
        <taxon>Eukaryota</taxon>
        <taxon>Viridiplantae</taxon>
        <taxon>Streptophyta</taxon>
        <taxon>Embryophyta</taxon>
        <taxon>Marchantiophyta</taxon>
        <taxon>Marchantiopsida</taxon>
        <taxon>Marchantiidae</taxon>
        <taxon>Marchantiales</taxon>
        <taxon>Marchantiaceae</taxon>
        <taxon>Marchantia</taxon>
    </lineage>
</organism>
<dbReference type="Proteomes" id="UP000244005">
    <property type="component" value="Unassembled WGS sequence"/>
</dbReference>
<proteinExistence type="predicted"/>
<gene>
    <name evidence="1" type="ORF">MARPO_0088s0054</name>
</gene>